<evidence type="ECO:0008006" key="4">
    <source>
        <dbReference type="Google" id="ProtNLM"/>
    </source>
</evidence>
<protein>
    <recommendedName>
        <fullName evidence="4">Secreted protein</fullName>
    </recommendedName>
</protein>
<evidence type="ECO:0000256" key="1">
    <source>
        <dbReference type="SAM" id="SignalP"/>
    </source>
</evidence>
<proteinExistence type="predicted"/>
<evidence type="ECO:0000313" key="2">
    <source>
        <dbReference type="EMBL" id="MEQ2191798.1"/>
    </source>
</evidence>
<dbReference type="EMBL" id="JAHRIN010001270">
    <property type="protein sequence ID" value="MEQ2191798.1"/>
    <property type="molecule type" value="Genomic_DNA"/>
</dbReference>
<reference evidence="2 3" key="1">
    <citation type="submission" date="2021-06" db="EMBL/GenBank/DDBJ databases">
        <authorList>
            <person name="Palmer J.M."/>
        </authorList>
    </citation>
    <scope>NUCLEOTIDE SEQUENCE [LARGE SCALE GENOMIC DNA]</scope>
    <source>
        <strain evidence="2 3">XC_2019</strain>
        <tissue evidence="2">Muscle</tissue>
    </source>
</reference>
<sequence>MHQLIIFANVFLPLHCGHTKSCTMRGHLCFHHTVTFSMLGNVIVSDVSICCCETVKLAKYCISIETGRQHHLQKKNVSVGEDMLLQFTCFFSSFRARCS</sequence>
<gene>
    <name evidence="2" type="ORF">XENOCAPTIV_002677</name>
</gene>
<name>A0ABV0Q8B0_9TELE</name>
<keyword evidence="1" id="KW-0732">Signal</keyword>
<evidence type="ECO:0000313" key="3">
    <source>
        <dbReference type="Proteomes" id="UP001434883"/>
    </source>
</evidence>
<feature type="chain" id="PRO_5045924077" description="Secreted protein" evidence="1">
    <location>
        <begin position="20"/>
        <end position="99"/>
    </location>
</feature>
<feature type="signal peptide" evidence="1">
    <location>
        <begin position="1"/>
        <end position="19"/>
    </location>
</feature>
<organism evidence="2 3">
    <name type="scientific">Xenoophorus captivus</name>
    <dbReference type="NCBI Taxonomy" id="1517983"/>
    <lineage>
        <taxon>Eukaryota</taxon>
        <taxon>Metazoa</taxon>
        <taxon>Chordata</taxon>
        <taxon>Craniata</taxon>
        <taxon>Vertebrata</taxon>
        <taxon>Euteleostomi</taxon>
        <taxon>Actinopterygii</taxon>
        <taxon>Neopterygii</taxon>
        <taxon>Teleostei</taxon>
        <taxon>Neoteleostei</taxon>
        <taxon>Acanthomorphata</taxon>
        <taxon>Ovalentaria</taxon>
        <taxon>Atherinomorphae</taxon>
        <taxon>Cyprinodontiformes</taxon>
        <taxon>Goodeidae</taxon>
        <taxon>Xenoophorus</taxon>
    </lineage>
</organism>
<keyword evidence="3" id="KW-1185">Reference proteome</keyword>
<accession>A0ABV0Q8B0</accession>
<comment type="caution">
    <text evidence="2">The sequence shown here is derived from an EMBL/GenBank/DDBJ whole genome shotgun (WGS) entry which is preliminary data.</text>
</comment>
<dbReference type="Proteomes" id="UP001434883">
    <property type="component" value="Unassembled WGS sequence"/>
</dbReference>